<evidence type="ECO:0000313" key="2">
    <source>
        <dbReference type="EMBL" id="JAH48064.1"/>
    </source>
</evidence>
<reference evidence="2" key="2">
    <citation type="journal article" date="2015" name="Fish Shellfish Immunol.">
        <title>Early steps in the European eel (Anguilla anguilla)-Vibrio vulnificus interaction in the gills: Role of the RtxA13 toxin.</title>
        <authorList>
            <person name="Callol A."/>
            <person name="Pajuelo D."/>
            <person name="Ebbesson L."/>
            <person name="Teles M."/>
            <person name="MacKenzie S."/>
            <person name="Amaro C."/>
        </authorList>
    </citation>
    <scope>NUCLEOTIDE SEQUENCE</scope>
</reference>
<organism evidence="2">
    <name type="scientific">Anguilla anguilla</name>
    <name type="common">European freshwater eel</name>
    <name type="synonym">Muraena anguilla</name>
    <dbReference type="NCBI Taxonomy" id="7936"/>
    <lineage>
        <taxon>Eukaryota</taxon>
        <taxon>Metazoa</taxon>
        <taxon>Chordata</taxon>
        <taxon>Craniata</taxon>
        <taxon>Vertebrata</taxon>
        <taxon>Euteleostomi</taxon>
        <taxon>Actinopterygii</taxon>
        <taxon>Neopterygii</taxon>
        <taxon>Teleostei</taxon>
        <taxon>Anguilliformes</taxon>
        <taxon>Anguillidae</taxon>
        <taxon>Anguilla</taxon>
    </lineage>
</organism>
<dbReference type="EMBL" id="GBXM01060513">
    <property type="protein sequence ID" value="JAH48064.1"/>
    <property type="molecule type" value="Transcribed_RNA"/>
</dbReference>
<name>A0A0E9T373_ANGAN</name>
<feature type="region of interest" description="Disordered" evidence="1">
    <location>
        <begin position="1"/>
        <end position="26"/>
    </location>
</feature>
<feature type="compositionally biased region" description="Polar residues" evidence="1">
    <location>
        <begin position="16"/>
        <end position="26"/>
    </location>
</feature>
<protein>
    <submittedName>
        <fullName evidence="2">Uncharacterized protein</fullName>
    </submittedName>
</protein>
<accession>A0A0E9T373</accession>
<reference evidence="2" key="1">
    <citation type="submission" date="2014-11" db="EMBL/GenBank/DDBJ databases">
        <authorList>
            <person name="Amaro Gonzalez C."/>
        </authorList>
    </citation>
    <scope>NUCLEOTIDE SEQUENCE</scope>
</reference>
<evidence type="ECO:0000256" key="1">
    <source>
        <dbReference type="SAM" id="MobiDB-lite"/>
    </source>
</evidence>
<sequence>MPESSTAAIERKESLQDITNARNKST</sequence>
<proteinExistence type="predicted"/>
<dbReference type="AlphaFoldDB" id="A0A0E9T373"/>